<feature type="transmembrane region" description="Helical" evidence="8">
    <location>
        <begin position="192"/>
        <end position="213"/>
    </location>
</feature>
<feature type="transmembrane region" description="Helical" evidence="8">
    <location>
        <begin position="167"/>
        <end position="186"/>
    </location>
</feature>
<dbReference type="InterPro" id="IPR036259">
    <property type="entry name" value="MFS_trans_sf"/>
</dbReference>
<keyword evidence="2" id="KW-0813">Transport</keyword>
<keyword evidence="4 8" id="KW-1133">Transmembrane helix</keyword>
<keyword evidence="3 8" id="KW-0812">Transmembrane</keyword>
<feature type="transmembrane region" description="Helical" evidence="8">
    <location>
        <begin position="391"/>
        <end position="418"/>
    </location>
</feature>
<dbReference type="EMBL" id="GG738855">
    <property type="protein sequence ID" value="EFC47239.1"/>
    <property type="molecule type" value="Genomic_DNA"/>
</dbReference>
<feature type="transmembrane region" description="Helical" evidence="8">
    <location>
        <begin position="363"/>
        <end position="385"/>
    </location>
</feature>
<dbReference type="Proteomes" id="UP000006671">
    <property type="component" value="Unassembled WGS sequence"/>
</dbReference>
<sequence>MTLRSTCLQIGVVARKVADKYNQFGRMIFGPKVLLVYLFIVNLFIYFDRGVVSGILRALEAKWDLSQTEQGALGSAFMVGYMIFGPIFAQLASKIPMKIVIFVGLVIWSVLTILCGFTSVVTSKTGFYLLAVCRCLVGVGEAAYAPVAPTLLDDVAPAKSRTMYMSFFYLAMPVGVAIGYGVSGVVADYLDWSLVFMGEGILIIPLALLILMVPPSDQYRKDRMEKEDRERLVNENNSLLENNDSNNQIPQTSSESNIVTESDAMSQFGDVEKDKTYNIFQAIYHLFTNSVYVYALLGYTMYTFVIGALAFWGPTLVSKGLHIRMSIASLAFSGISVVTGIVGSMVGGIVLDKIGGSKGMAGSARGLMLCAIFIFLAIPFGYGAFSTSNIPLYFSLLVIAEFFIFCITSPVNVSFLSVVSPNLRNYSMSIQIFVIHAIGDFPSPSAMGAFADYLGGNAGLSKSILFLWTVLVFSVAFFFVGFLIARSKSKIEERSEAFADLKKENYQRAKTELIGIASRKAASLNCCVACSSSLMRNYATFNFNQNEEDDYEKQPGQSPLAAPLEQYNVMQYDSSVTFISGYGQRSFFVGNTRIFGSIFATKKQVFVWDISDPSQITIESLKLAEHLNPTPTLLLVGTGKSIVRLPQEVHEYFRKNGVVIEEMNSVSAVSTFNVLNQEGRDVCCACISLEPVNVKDLVPEKSPVVFLEIRNVLDRRPGGSPLG</sequence>
<feature type="region of interest" description="Disordered" evidence="7">
    <location>
        <begin position="223"/>
        <end position="257"/>
    </location>
</feature>
<dbReference type="InterPro" id="IPR011701">
    <property type="entry name" value="MFS"/>
</dbReference>
<feature type="compositionally biased region" description="Polar residues" evidence="7">
    <location>
        <begin position="248"/>
        <end position="257"/>
    </location>
</feature>
<proteinExistence type="inferred from homology"/>
<comment type="subcellular location">
    <subcellularLocation>
        <location evidence="1">Membrane</location>
        <topology evidence="1">Multi-pass membrane protein</topology>
    </subcellularLocation>
</comment>
<dbReference type="Pfam" id="PF04430">
    <property type="entry name" value="DUF498"/>
    <property type="match status" value="1"/>
</dbReference>
<evidence type="ECO:0000256" key="5">
    <source>
        <dbReference type="ARBA" id="ARBA00023136"/>
    </source>
</evidence>
<feature type="transmembrane region" description="Helical" evidence="8">
    <location>
        <begin position="291"/>
        <end position="313"/>
    </location>
</feature>
<feature type="transmembrane region" description="Helical" evidence="8">
    <location>
        <begin position="127"/>
        <end position="147"/>
    </location>
</feature>
<evidence type="ECO:0000259" key="9">
    <source>
        <dbReference type="PROSITE" id="PS50850"/>
    </source>
</evidence>
<organism evidence="11">
    <name type="scientific">Naegleria gruberi</name>
    <name type="common">Amoeba</name>
    <dbReference type="NCBI Taxonomy" id="5762"/>
    <lineage>
        <taxon>Eukaryota</taxon>
        <taxon>Discoba</taxon>
        <taxon>Heterolobosea</taxon>
        <taxon>Tetramitia</taxon>
        <taxon>Eutetramitia</taxon>
        <taxon>Vahlkampfiidae</taxon>
        <taxon>Naegleria</taxon>
    </lineage>
</organism>
<feature type="transmembrane region" description="Helical" evidence="8">
    <location>
        <begin position="325"/>
        <end position="351"/>
    </location>
</feature>
<dbReference type="InterPro" id="IPR044770">
    <property type="entry name" value="MFS_spinster-like"/>
</dbReference>
<dbReference type="eggNOG" id="KOG3363">
    <property type="taxonomic scope" value="Eukaryota"/>
</dbReference>
<dbReference type="PANTHER" id="PTHR23505">
    <property type="entry name" value="SPINSTER"/>
    <property type="match status" value="1"/>
</dbReference>
<feature type="compositionally biased region" description="Basic and acidic residues" evidence="7">
    <location>
        <begin position="223"/>
        <end position="233"/>
    </location>
</feature>
<dbReference type="Pfam" id="PF07690">
    <property type="entry name" value="MFS_1"/>
    <property type="match status" value="1"/>
</dbReference>
<dbReference type="KEGG" id="ngr:NAEGRDRAFT_78883"/>
<dbReference type="InterPro" id="IPR036748">
    <property type="entry name" value="MTH938-like_sf"/>
</dbReference>
<feature type="transmembrane region" description="Helical" evidence="8">
    <location>
        <begin position="99"/>
        <end position="121"/>
    </location>
</feature>
<dbReference type="STRING" id="5762.D2V7E3"/>
<dbReference type="CDD" id="cd17328">
    <property type="entry name" value="MFS_spinster_like"/>
    <property type="match status" value="1"/>
</dbReference>
<dbReference type="Gene3D" id="1.20.1250.20">
    <property type="entry name" value="MFS general substrate transporter like domains"/>
    <property type="match status" value="1"/>
</dbReference>
<dbReference type="InterPro" id="IPR007523">
    <property type="entry name" value="NDUFAF3/AAMDC"/>
</dbReference>
<evidence type="ECO:0000313" key="10">
    <source>
        <dbReference type="EMBL" id="EFC47239.1"/>
    </source>
</evidence>
<dbReference type="InParanoid" id="D2V7E3"/>
<dbReference type="GO" id="GO:0016020">
    <property type="term" value="C:membrane"/>
    <property type="evidence" value="ECO:0007669"/>
    <property type="project" value="UniProtKB-SubCell"/>
</dbReference>
<evidence type="ECO:0000256" key="1">
    <source>
        <dbReference type="ARBA" id="ARBA00004141"/>
    </source>
</evidence>
<name>D2V7E3_NAEGR</name>
<dbReference type="RefSeq" id="XP_002679983.1">
    <property type="nucleotide sequence ID" value="XM_002679937.1"/>
</dbReference>
<feature type="transmembrane region" description="Helical" evidence="8">
    <location>
        <begin position="33"/>
        <end position="52"/>
    </location>
</feature>
<comment type="similarity">
    <text evidence="6">Belongs to the major facilitator superfamily. Spinster (TC 2.A.1.49) family.</text>
</comment>
<evidence type="ECO:0000256" key="3">
    <source>
        <dbReference type="ARBA" id="ARBA00022692"/>
    </source>
</evidence>
<evidence type="ECO:0000256" key="6">
    <source>
        <dbReference type="ARBA" id="ARBA00024338"/>
    </source>
</evidence>
<evidence type="ECO:0000256" key="2">
    <source>
        <dbReference type="ARBA" id="ARBA00022448"/>
    </source>
</evidence>
<dbReference type="AlphaFoldDB" id="D2V7E3"/>
<reference evidence="10 11" key="1">
    <citation type="journal article" date="2010" name="Cell">
        <title>The genome of Naegleria gruberi illuminates early eukaryotic versatility.</title>
        <authorList>
            <person name="Fritz-Laylin L.K."/>
            <person name="Prochnik S.E."/>
            <person name="Ginger M.L."/>
            <person name="Dacks J.B."/>
            <person name="Carpenter M.L."/>
            <person name="Field M.C."/>
            <person name="Kuo A."/>
            <person name="Paredez A."/>
            <person name="Chapman J."/>
            <person name="Pham J."/>
            <person name="Shu S."/>
            <person name="Neupane R."/>
            <person name="Cipriano M."/>
            <person name="Mancuso J."/>
            <person name="Tu H."/>
            <person name="Salamov A."/>
            <person name="Lindquist E."/>
            <person name="Shapiro H."/>
            <person name="Lucas S."/>
            <person name="Grigoriev I.V."/>
            <person name="Cande W.Z."/>
            <person name="Fulton C."/>
            <person name="Rokhsar D.S."/>
            <person name="Dawson S.C."/>
        </authorList>
    </citation>
    <scope>NUCLEOTIDE SEQUENCE [LARGE SCALE GENOMIC DNA]</scope>
    <source>
        <strain evidence="10 11">NEG-M</strain>
    </source>
</reference>
<evidence type="ECO:0000313" key="11">
    <source>
        <dbReference type="Proteomes" id="UP000006671"/>
    </source>
</evidence>
<feature type="compositionally biased region" description="Low complexity" evidence="7">
    <location>
        <begin position="234"/>
        <end position="247"/>
    </location>
</feature>
<dbReference type="Gene3D" id="3.40.1230.10">
    <property type="entry name" value="MTH938-like"/>
    <property type="match status" value="1"/>
</dbReference>
<dbReference type="eggNOG" id="KOG1330">
    <property type="taxonomic scope" value="Eukaryota"/>
</dbReference>
<feature type="transmembrane region" description="Helical" evidence="8">
    <location>
        <begin position="430"/>
        <end position="451"/>
    </location>
</feature>
<dbReference type="OrthoDB" id="66581at2759"/>
<feature type="domain" description="Major facilitator superfamily (MFS) profile" evidence="9">
    <location>
        <begin position="34"/>
        <end position="488"/>
    </location>
</feature>
<feature type="transmembrane region" description="Helical" evidence="8">
    <location>
        <begin position="72"/>
        <end position="92"/>
    </location>
</feature>
<protein>
    <submittedName>
        <fullName evidence="10">Sugar transporter</fullName>
    </submittedName>
</protein>
<accession>D2V7E3</accession>
<evidence type="ECO:0000256" key="7">
    <source>
        <dbReference type="SAM" id="MobiDB-lite"/>
    </source>
</evidence>
<dbReference type="PANTHER" id="PTHR23505:SF79">
    <property type="entry name" value="PROTEIN SPINSTER"/>
    <property type="match status" value="1"/>
</dbReference>
<keyword evidence="11" id="KW-1185">Reference proteome</keyword>
<dbReference type="SUPFAM" id="SSF103473">
    <property type="entry name" value="MFS general substrate transporter"/>
    <property type="match status" value="1"/>
</dbReference>
<gene>
    <name evidence="10" type="ORF">NAEGRDRAFT_78883</name>
</gene>
<dbReference type="GO" id="GO:0022857">
    <property type="term" value="F:transmembrane transporter activity"/>
    <property type="evidence" value="ECO:0007669"/>
    <property type="project" value="InterPro"/>
</dbReference>
<feature type="transmembrane region" description="Helical" evidence="8">
    <location>
        <begin position="463"/>
        <end position="485"/>
    </location>
</feature>
<dbReference type="PROSITE" id="PS50850">
    <property type="entry name" value="MFS"/>
    <property type="match status" value="1"/>
</dbReference>
<evidence type="ECO:0000256" key="8">
    <source>
        <dbReference type="SAM" id="Phobius"/>
    </source>
</evidence>
<dbReference type="FunCoup" id="D2V7E3">
    <property type="interactions" value="132"/>
</dbReference>
<keyword evidence="10" id="KW-0762">Sugar transport</keyword>
<dbReference type="InterPro" id="IPR020846">
    <property type="entry name" value="MFS_dom"/>
</dbReference>
<dbReference type="GeneID" id="8861428"/>
<evidence type="ECO:0000256" key="4">
    <source>
        <dbReference type="ARBA" id="ARBA00022989"/>
    </source>
</evidence>
<keyword evidence="5 8" id="KW-0472">Membrane</keyword>
<dbReference type="SUPFAM" id="SSF64076">
    <property type="entry name" value="MTH938-like"/>
    <property type="match status" value="1"/>
</dbReference>
<dbReference type="VEuPathDB" id="AmoebaDB:NAEGRDRAFT_78883"/>